<evidence type="ECO:0000313" key="1">
    <source>
        <dbReference type="EMBL" id="KAL0952246.1"/>
    </source>
</evidence>
<dbReference type="Gene3D" id="1.10.630.10">
    <property type="entry name" value="Cytochrome P450"/>
    <property type="match status" value="1"/>
</dbReference>
<sequence>MITRGKKLHEDLVYTYAGMILDISVRFKAGEKVPGCLVKTMIEMNDEENLDHVDMAILCSAFMIGGVETTAPIMQWFSAPLIPAYSDIQACSHPSVLGHLGEGTR</sequence>
<dbReference type="SUPFAM" id="SSF48264">
    <property type="entry name" value="Cytochrome P450"/>
    <property type="match status" value="1"/>
</dbReference>
<protein>
    <submittedName>
        <fullName evidence="1">Uncharacterized protein</fullName>
    </submittedName>
</protein>
<dbReference type="Proteomes" id="UP001556367">
    <property type="component" value="Unassembled WGS sequence"/>
</dbReference>
<reference evidence="2" key="1">
    <citation type="submission" date="2024-06" db="EMBL/GenBank/DDBJ databases">
        <title>Multi-omics analyses provide insights into the biosynthesis of the anticancer antibiotic pleurotin in Hohenbuehelia grisea.</title>
        <authorList>
            <person name="Weaver J.A."/>
            <person name="Alberti F."/>
        </authorList>
    </citation>
    <scope>NUCLEOTIDE SEQUENCE [LARGE SCALE GENOMIC DNA]</scope>
    <source>
        <strain evidence="2">T-177</strain>
    </source>
</reference>
<dbReference type="InterPro" id="IPR036396">
    <property type="entry name" value="Cyt_P450_sf"/>
</dbReference>
<evidence type="ECO:0000313" key="2">
    <source>
        <dbReference type="Proteomes" id="UP001556367"/>
    </source>
</evidence>
<proteinExistence type="predicted"/>
<name>A0ABR3J986_9AGAR</name>
<organism evidence="1 2">
    <name type="scientific">Hohenbuehelia grisea</name>
    <dbReference type="NCBI Taxonomy" id="104357"/>
    <lineage>
        <taxon>Eukaryota</taxon>
        <taxon>Fungi</taxon>
        <taxon>Dikarya</taxon>
        <taxon>Basidiomycota</taxon>
        <taxon>Agaricomycotina</taxon>
        <taxon>Agaricomycetes</taxon>
        <taxon>Agaricomycetidae</taxon>
        <taxon>Agaricales</taxon>
        <taxon>Pleurotineae</taxon>
        <taxon>Pleurotaceae</taxon>
        <taxon>Hohenbuehelia</taxon>
    </lineage>
</organism>
<gene>
    <name evidence="1" type="ORF">HGRIS_006536</name>
</gene>
<accession>A0ABR3J986</accession>
<dbReference type="EMBL" id="JASNQZ010000010">
    <property type="protein sequence ID" value="KAL0952246.1"/>
    <property type="molecule type" value="Genomic_DNA"/>
</dbReference>
<comment type="caution">
    <text evidence="1">The sequence shown here is derived from an EMBL/GenBank/DDBJ whole genome shotgun (WGS) entry which is preliminary data.</text>
</comment>
<keyword evidence="2" id="KW-1185">Reference proteome</keyword>